<proteinExistence type="predicted"/>
<evidence type="ECO:0000313" key="2">
    <source>
        <dbReference type="Proteomes" id="UP001152561"/>
    </source>
</evidence>
<reference evidence="2" key="1">
    <citation type="journal article" date="2023" name="Proc. Natl. Acad. Sci. U.S.A.">
        <title>Genomic and structural basis for evolution of tropane alkaloid biosynthesis.</title>
        <authorList>
            <person name="Wanga Y.-J."/>
            <person name="Taina T."/>
            <person name="Yua J.-Y."/>
            <person name="Lia J."/>
            <person name="Xua B."/>
            <person name="Chenc J."/>
            <person name="D'Auriad J.C."/>
            <person name="Huanga J.-P."/>
            <person name="Huanga S.-X."/>
        </authorList>
    </citation>
    <scope>NUCLEOTIDE SEQUENCE [LARGE SCALE GENOMIC DNA]</scope>
    <source>
        <strain evidence="2">cv. KIB-2019</strain>
    </source>
</reference>
<dbReference type="AlphaFoldDB" id="A0A9Q1M3H4"/>
<gene>
    <name evidence="1" type="ORF">K7X08_033043</name>
</gene>
<organism evidence="1 2">
    <name type="scientific">Anisodus acutangulus</name>
    <dbReference type="NCBI Taxonomy" id="402998"/>
    <lineage>
        <taxon>Eukaryota</taxon>
        <taxon>Viridiplantae</taxon>
        <taxon>Streptophyta</taxon>
        <taxon>Embryophyta</taxon>
        <taxon>Tracheophyta</taxon>
        <taxon>Spermatophyta</taxon>
        <taxon>Magnoliopsida</taxon>
        <taxon>eudicotyledons</taxon>
        <taxon>Gunneridae</taxon>
        <taxon>Pentapetalae</taxon>
        <taxon>asterids</taxon>
        <taxon>lamiids</taxon>
        <taxon>Solanales</taxon>
        <taxon>Solanaceae</taxon>
        <taxon>Solanoideae</taxon>
        <taxon>Hyoscyameae</taxon>
        <taxon>Anisodus</taxon>
    </lineage>
</organism>
<comment type="caution">
    <text evidence="1">The sequence shown here is derived from an EMBL/GenBank/DDBJ whole genome shotgun (WGS) entry which is preliminary data.</text>
</comment>
<name>A0A9Q1M3H4_9SOLA</name>
<dbReference type="Proteomes" id="UP001152561">
    <property type="component" value="Unassembled WGS sequence"/>
</dbReference>
<keyword evidence="2" id="KW-1185">Reference proteome</keyword>
<protein>
    <submittedName>
        <fullName evidence="1">Uncharacterized protein</fullName>
    </submittedName>
</protein>
<sequence length="73" mass="8233">MFPRSNWNIEVGNLCLVVVCYSNSSRRVSLYHGIIFPPYFNSNNSSQRQRGLGSSTLAWQIELADRAAVSEQP</sequence>
<dbReference type="EMBL" id="JAJAGQ010000011">
    <property type="protein sequence ID" value="KAJ8549336.1"/>
    <property type="molecule type" value="Genomic_DNA"/>
</dbReference>
<evidence type="ECO:0000313" key="1">
    <source>
        <dbReference type="EMBL" id="KAJ8549336.1"/>
    </source>
</evidence>
<accession>A0A9Q1M3H4</accession>